<proteinExistence type="predicted"/>
<evidence type="ECO:0000256" key="1">
    <source>
        <dbReference type="SAM" id="SignalP"/>
    </source>
</evidence>
<protein>
    <submittedName>
        <fullName evidence="5">MBL fold metallo-hydrolase</fullName>
    </submittedName>
</protein>
<evidence type="ECO:0000313" key="8">
    <source>
        <dbReference type="Proteomes" id="UP000515591"/>
    </source>
</evidence>
<dbReference type="InterPro" id="IPR036866">
    <property type="entry name" value="RibonucZ/Hydroxyglut_hydro"/>
</dbReference>
<evidence type="ECO:0000259" key="2">
    <source>
        <dbReference type="SMART" id="SM00849"/>
    </source>
</evidence>
<dbReference type="GeneID" id="57395989"/>
<dbReference type="GO" id="GO:0016787">
    <property type="term" value="F:hydrolase activity"/>
    <property type="evidence" value="ECO:0007669"/>
    <property type="project" value="UniProtKB-KW"/>
</dbReference>
<dbReference type="Proteomes" id="UP000501237">
    <property type="component" value="Chromosome"/>
</dbReference>
<evidence type="ECO:0000313" key="3">
    <source>
        <dbReference type="EMBL" id="BBT14692.1"/>
    </source>
</evidence>
<feature type="chain" id="PRO_5043145496" evidence="1">
    <location>
        <begin position="26"/>
        <end position="294"/>
    </location>
</feature>
<evidence type="ECO:0000313" key="7">
    <source>
        <dbReference type="Proteomes" id="UP000501237"/>
    </source>
</evidence>
<dbReference type="Proteomes" id="UP000515591">
    <property type="component" value="Chromosome"/>
</dbReference>
<reference evidence="4 7" key="3">
    <citation type="journal article" date="2020" name="Microbiol. Resour. Announc.">
        <title>Complete genome sequence of Pseudomonas otitidis strain MrB4, isolated from Lake Biwa in Japan.</title>
        <authorList>
            <person name="Miyazaki K."/>
            <person name="Hase E."/>
            <person name="Maruya T."/>
        </authorList>
    </citation>
    <scope>NUCLEOTIDE SEQUENCE [LARGE SCALE GENOMIC DNA]</scope>
    <source>
        <strain evidence="4 7">MrB4</strain>
    </source>
</reference>
<organism evidence="5 6">
    <name type="scientific">Metapseudomonas otitidis</name>
    <dbReference type="NCBI Taxonomy" id="319939"/>
    <lineage>
        <taxon>Bacteria</taxon>
        <taxon>Pseudomonadati</taxon>
        <taxon>Pseudomonadota</taxon>
        <taxon>Gammaproteobacteria</taxon>
        <taxon>Pseudomonadales</taxon>
        <taxon>Pseudomonadaceae</taxon>
        <taxon>Metapseudomonas</taxon>
    </lineage>
</organism>
<dbReference type="Proteomes" id="UP000461288">
    <property type="component" value="Unassembled WGS sequence"/>
</dbReference>
<dbReference type="AlphaFoldDB" id="A0A1I0UNX6"/>
<evidence type="ECO:0000313" key="6">
    <source>
        <dbReference type="Proteomes" id="UP000461288"/>
    </source>
</evidence>
<sequence length="294" mass="32003">MAPFALIRRLLAGALLSAAAGSALAQQPLELQVYNPGEQAVFPVSSSLLLGEKDALLVDAQFSSHQADDLVKRIKDSGRRLTTIFISHGDPDFYFGLDTLLRAFPDAKVLATPQTIAHIQATKDLKLAHWGPILKDGAPRNLVVPQPLQGDSLTLEGERIRVIGLDGPDPSHTSLWVPSLRTVLGGVLVSGNMHVWTADSQTVESRRNWVGALDALEALQPQRVVPGHYLGEPAKGLGDLQFTRDYLKALEQELPRAKDAKALVAAMKKRYPDLHGVEDLELSAKVLKGEMQWP</sequence>
<keyword evidence="1" id="KW-0732">Signal</keyword>
<accession>A0A1I0UNX6</accession>
<evidence type="ECO:0000313" key="5">
    <source>
        <dbReference type="EMBL" id="MWK55513.1"/>
    </source>
</evidence>
<dbReference type="STRING" id="319939.SAMN05216263_11913"/>
<dbReference type="CDD" id="cd07739">
    <property type="entry name" value="metallo-hydrolase-like_MBL-fold"/>
    <property type="match status" value="1"/>
</dbReference>
<dbReference type="RefSeq" id="WP_074972728.1">
    <property type="nucleotide sequence ID" value="NZ_AP022213.1"/>
</dbReference>
<dbReference type="Pfam" id="PF00753">
    <property type="entry name" value="Lactamase_B"/>
    <property type="match status" value="1"/>
</dbReference>
<feature type="signal peptide" evidence="1">
    <location>
        <begin position="1"/>
        <end position="25"/>
    </location>
</feature>
<keyword evidence="5" id="KW-0378">Hydrolase</keyword>
<evidence type="ECO:0000313" key="4">
    <source>
        <dbReference type="EMBL" id="BCA26798.1"/>
    </source>
</evidence>
<dbReference type="PANTHER" id="PTHR42951:SF14">
    <property type="entry name" value="METALLO-BETA-LACTAMASE SUPERFAMILY PROTEIN"/>
    <property type="match status" value="1"/>
</dbReference>
<dbReference type="KEGG" id="poj:PtoMrB4_07750"/>
<name>A0A1I0UNX6_9GAMM</name>
<dbReference type="EMBL" id="WTFN01000010">
    <property type="protein sequence ID" value="MWK55513.1"/>
    <property type="molecule type" value="Genomic_DNA"/>
</dbReference>
<dbReference type="Gene3D" id="3.60.15.10">
    <property type="entry name" value="Ribonuclease Z/Hydroxyacylglutathione hydrolase-like"/>
    <property type="match status" value="1"/>
</dbReference>
<dbReference type="EMBL" id="AP022642">
    <property type="protein sequence ID" value="BCA26798.1"/>
    <property type="molecule type" value="Genomic_DNA"/>
</dbReference>
<gene>
    <name evidence="5" type="ORF">GO594_05970</name>
    <name evidence="4" type="ORF">PtoMrB4_07750</name>
    <name evidence="3" type="ORF">WP8S17C03_07410</name>
</gene>
<dbReference type="SUPFAM" id="SSF56281">
    <property type="entry name" value="Metallo-hydrolase/oxidoreductase"/>
    <property type="match status" value="1"/>
</dbReference>
<dbReference type="PANTHER" id="PTHR42951">
    <property type="entry name" value="METALLO-BETA-LACTAMASE DOMAIN-CONTAINING"/>
    <property type="match status" value="1"/>
</dbReference>
<reference evidence="3 8" key="1">
    <citation type="submission" date="2019-12" db="EMBL/GenBank/DDBJ databases">
        <title>complete genome sequences of Pseudomonas otitidis str. WP8-S17-CRE-03 isolated from wastewater treatment plant effluent.</title>
        <authorList>
            <person name="Sekizuka T."/>
            <person name="Itokawa K."/>
            <person name="Yatsu K."/>
            <person name="Inamine Y."/>
            <person name="Kuroda M."/>
        </authorList>
    </citation>
    <scope>NUCLEOTIDE SEQUENCE [LARGE SCALE GENOMIC DNA]</scope>
    <source>
        <strain evidence="3 8">WP8-S17-CRE-03</strain>
    </source>
</reference>
<dbReference type="SMART" id="SM00849">
    <property type="entry name" value="Lactamase_B"/>
    <property type="match status" value="1"/>
</dbReference>
<dbReference type="EMBL" id="AP022213">
    <property type="protein sequence ID" value="BBT14692.1"/>
    <property type="molecule type" value="Genomic_DNA"/>
</dbReference>
<dbReference type="InterPro" id="IPR001279">
    <property type="entry name" value="Metallo-B-lactamas"/>
</dbReference>
<dbReference type="InterPro" id="IPR050855">
    <property type="entry name" value="NDM-1-like"/>
</dbReference>
<reference evidence="5 6" key="2">
    <citation type="submission" date="2019-12" db="EMBL/GenBank/DDBJ databases">
        <title>Draft genome sequence of Pseudomonas otitidis recovered from a chicken carcass.</title>
        <authorList>
            <person name="Vieira T.R."/>
            <person name="Oliviera E.F.C."/>
            <person name="Silva N.M.V."/>
            <person name="Sambrano G.E."/>
            <person name="Cibulski S.P."/>
            <person name="Cardoso M.R.I."/>
        </authorList>
    </citation>
    <scope>NUCLEOTIDE SEQUENCE [LARGE SCALE GENOMIC DNA]</scope>
    <source>
        <strain evidence="5 6">25_K</strain>
    </source>
</reference>
<feature type="domain" description="Metallo-beta-lactamase" evidence="2">
    <location>
        <begin position="43"/>
        <end position="228"/>
    </location>
</feature>